<protein>
    <recommendedName>
        <fullName evidence="7">Histone chaperone domain-containing protein</fullName>
    </recommendedName>
</protein>
<dbReference type="AlphaFoldDB" id="A0A9P6C267"/>
<reference evidence="8" key="1">
    <citation type="submission" date="2020-11" db="EMBL/GenBank/DDBJ databases">
        <authorList>
            <consortium name="DOE Joint Genome Institute"/>
            <person name="Ahrendt S."/>
            <person name="Riley R."/>
            <person name="Andreopoulos W."/>
            <person name="Labutti K."/>
            <person name="Pangilinan J."/>
            <person name="Ruiz-Duenas F.J."/>
            <person name="Barrasa J.M."/>
            <person name="Sanchez-Garcia M."/>
            <person name="Camarero S."/>
            <person name="Miyauchi S."/>
            <person name="Serrano A."/>
            <person name="Linde D."/>
            <person name="Babiker R."/>
            <person name="Drula E."/>
            <person name="Ayuso-Fernandez I."/>
            <person name="Pacheco R."/>
            <person name="Padilla G."/>
            <person name="Ferreira P."/>
            <person name="Barriuso J."/>
            <person name="Kellner H."/>
            <person name="Castanera R."/>
            <person name="Alfaro M."/>
            <person name="Ramirez L."/>
            <person name="Pisabarro A.G."/>
            <person name="Kuo A."/>
            <person name="Tritt A."/>
            <person name="Lipzen A."/>
            <person name="He G."/>
            <person name="Yan M."/>
            <person name="Ng V."/>
            <person name="Cullen D."/>
            <person name="Martin F."/>
            <person name="Rosso M.-N."/>
            <person name="Henrissat B."/>
            <person name="Hibbett D."/>
            <person name="Martinez A.T."/>
            <person name="Grigoriev I.V."/>
        </authorList>
    </citation>
    <scope>NUCLEOTIDE SEQUENCE</scope>
    <source>
        <strain evidence="8">MF-IS2</strain>
    </source>
</reference>
<sequence>MSSNVTDPAVTDSTNTTTTDTTTVTSPNNKGKGKAAATEEPMHVEEEEEEDDDDDDDDDDAEEEEDDEVEETFEEIDPSAIVPSGRRTRGVRVDYTSAEALAKAGLKAEDLEKDEDGDIEMH</sequence>
<feature type="compositionally biased region" description="Low complexity" evidence="6">
    <location>
        <begin position="1"/>
        <end position="29"/>
    </location>
</feature>
<comment type="similarity">
    <text evidence="3">Belongs to the CHZ1 family.</text>
</comment>
<evidence type="ECO:0000256" key="6">
    <source>
        <dbReference type="SAM" id="MobiDB-lite"/>
    </source>
</evidence>
<dbReference type="Pfam" id="PF09649">
    <property type="entry name" value="CHZ"/>
    <property type="match status" value="1"/>
</dbReference>
<evidence type="ECO:0000256" key="3">
    <source>
        <dbReference type="ARBA" id="ARBA00008057"/>
    </source>
</evidence>
<gene>
    <name evidence="8" type="ORF">P691DRAFT_777021</name>
</gene>
<dbReference type="EMBL" id="MU151257">
    <property type="protein sequence ID" value="KAF9446229.1"/>
    <property type="molecule type" value="Genomic_DNA"/>
</dbReference>
<keyword evidence="9" id="KW-1185">Reference proteome</keyword>
<organism evidence="8 9">
    <name type="scientific">Macrolepiota fuliginosa MF-IS2</name>
    <dbReference type="NCBI Taxonomy" id="1400762"/>
    <lineage>
        <taxon>Eukaryota</taxon>
        <taxon>Fungi</taxon>
        <taxon>Dikarya</taxon>
        <taxon>Basidiomycota</taxon>
        <taxon>Agaricomycotina</taxon>
        <taxon>Agaricomycetes</taxon>
        <taxon>Agaricomycetidae</taxon>
        <taxon>Agaricales</taxon>
        <taxon>Agaricineae</taxon>
        <taxon>Agaricaceae</taxon>
        <taxon>Macrolepiota</taxon>
    </lineage>
</organism>
<feature type="compositionally biased region" description="Acidic residues" evidence="6">
    <location>
        <begin position="111"/>
        <end position="122"/>
    </location>
</feature>
<feature type="compositionally biased region" description="Acidic residues" evidence="6">
    <location>
        <begin position="45"/>
        <end position="77"/>
    </location>
</feature>
<evidence type="ECO:0000259" key="7">
    <source>
        <dbReference type="SMART" id="SM01082"/>
    </source>
</evidence>
<dbReference type="GO" id="GO:0005634">
    <property type="term" value="C:nucleus"/>
    <property type="evidence" value="ECO:0007669"/>
    <property type="project" value="UniProtKB-SubCell"/>
</dbReference>
<evidence type="ECO:0000256" key="4">
    <source>
        <dbReference type="ARBA" id="ARBA00023186"/>
    </source>
</evidence>
<dbReference type="Proteomes" id="UP000807342">
    <property type="component" value="Unassembled WGS sequence"/>
</dbReference>
<accession>A0A9P6C267</accession>
<evidence type="ECO:0000313" key="8">
    <source>
        <dbReference type="EMBL" id="KAF9446229.1"/>
    </source>
</evidence>
<comment type="function">
    <text evidence="1">Forms a chaperone-bound H2A.Z-H2B complex that acts as a source for SWR1 complex-dependent H2A to H2A.Z histone replacement in chromatin.</text>
</comment>
<evidence type="ECO:0000256" key="2">
    <source>
        <dbReference type="ARBA" id="ARBA00004123"/>
    </source>
</evidence>
<comment type="caution">
    <text evidence="8">The sequence shown here is derived from an EMBL/GenBank/DDBJ whole genome shotgun (WGS) entry which is preliminary data.</text>
</comment>
<feature type="region of interest" description="Disordered" evidence="6">
    <location>
        <begin position="103"/>
        <end position="122"/>
    </location>
</feature>
<evidence type="ECO:0000313" key="9">
    <source>
        <dbReference type="Proteomes" id="UP000807342"/>
    </source>
</evidence>
<keyword evidence="4" id="KW-0143">Chaperone</keyword>
<evidence type="ECO:0000256" key="1">
    <source>
        <dbReference type="ARBA" id="ARBA00002212"/>
    </source>
</evidence>
<keyword evidence="5" id="KW-0539">Nucleus</keyword>
<name>A0A9P6C267_9AGAR</name>
<proteinExistence type="inferred from homology"/>
<comment type="subcellular location">
    <subcellularLocation>
        <location evidence="2">Nucleus</location>
    </subcellularLocation>
</comment>
<feature type="region of interest" description="Disordered" evidence="6">
    <location>
        <begin position="1"/>
        <end position="88"/>
    </location>
</feature>
<evidence type="ECO:0000256" key="5">
    <source>
        <dbReference type="ARBA" id="ARBA00023242"/>
    </source>
</evidence>
<dbReference type="SMART" id="SM01082">
    <property type="entry name" value="CHZ"/>
    <property type="match status" value="1"/>
</dbReference>
<dbReference type="InterPro" id="IPR019098">
    <property type="entry name" value="Histone_chaperone_domain_CHZ"/>
</dbReference>
<feature type="domain" description="Histone chaperone" evidence="7">
    <location>
        <begin position="67"/>
        <end position="104"/>
    </location>
</feature>